<evidence type="ECO:0000313" key="4">
    <source>
        <dbReference type="Proteomes" id="UP001240250"/>
    </source>
</evidence>
<dbReference type="Pfam" id="PF00583">
    <property type="entry name" value="Acetyltransf_1"/>
    <property type="match status" value="1"/>
</dbReference>
<feature type="domain" description="N-acetyltransferase" evidence="2">
    <location>
        <begin position="7"/>
        <end position="164"/>
    </location>
</feature>
<dbReference type="PANTHER" id="PTHR13947">
    <property type="entry name" value="GNAT FAMILY N-ACETYLTRANSFERASE"/>
    <property type="match status" value="1"/>
</dbReference>
<comment type="caution">
    <text evidence="3">The sequence shown here is derived from an EMBL/GenBank/DDBJ whole genome shotgun (WGS) entry which is preliminary data.</text>
</comment>
<dbReference type="InterPro" id="IPR000182">
    <property type="entry name" value="GNAT_dom"/>
</dbReference>
<evidence type="ECO:0000259" key="2">
    <source>
        <dbReference type="PROSITE" id="PS51186"/>
    </source>
</evidence>
<protein>
    <submittedName>
        <fullName evidence="3">Ribosomal protein S18 acetylase RimI-like enzyme</fullName>
    </submittedName>
</protein>
<dbReference type="Pfam" id="PF24553">
    <property type="entry name" value="Rv0428c_C"/>
    <property type="match status" value="1"/>
</dbReference>
<dbReference type="InterPro" id="IPR016181">
    <property type="entry name" value="Acyl_CoA_acyltransferase"/>
</dbReference>
<evidence type="ECO:0000256" key="1">
    <source>
        <dbReference type="ARBA" id="ARBA00022679"/>
    </source>
</evidence>
<dbReference type="Gene3D" id="3.40.630.30">
    <property type="match status" value="2"/>
</dbReference>
<dbReference type="InterPro" id="IPR056935">
    <property type="entry name" value="Rv0428c-like_C"/>
</dbReference>
<sequence>MSAAGPVVVRVARDDEIEAVGALTARAYVADRLVDARHWYADELRDARSRAVRATLLVAVDAATDDLLGTVTLAAPGTRYAEVARPDEVELRMLAVDPARRGAGVAEHLVRGALRTAVAGGARDVVLSTLDPMTAAQRLYARLGFVSRPERDWTDEVTMRVRTWRAPPAPGVDVEVATWPPLRTVDVDGWRVGLSRGVTRRASSTVAPCAVADLPGAVDRVEALYDADGAPSTFRVGDPGNPPGLAAELDRRGYAVASLTDVLVRDLDPGARGRAGGPGAAGDAAPGRVRVADAPDDAWLDGWLRGKGGARDVSRAIVGAAPALYLTATDEAGDDVAVIRAALAGEWVGLSCLQVAPAVRRSGWGRSLTAAALAAAAERGARRAFLQVESHNAGALRLYEALGFRLAHGYAYRELAAGPSTGSR</sequence>
<evidence type="ECO:0000313" key="3">
    <source>
        <dbReference type="EMBL" id="MDQ0424189.1"/>
    </source>
</evidence>
<dbReference type="EMBL" id="JAUSVM010000001">
    <property type="protein sequence ID" value="MDQ0424189.1"/>
    <property type="molecule type" value="Genomic_DNA"/>
</dbReference>
<keyword evidence="4" id="KW-1185">Reference proteome</keyword>
<dbReference type="CDD" id="cd04301">
    <property type="entry name" value="NAT_SF"/>
    <property type="match status" value="1"/>
</dbReference>
<dbReference type="Proteomes" id="UP001240250">
    <property type="component" value="Unassembled WGS sequence"/>
</dbReference>
<proteinExistence type="predicted"/>
<feature type="domain" description="N-acetyltransferase" evidence="2">
    <location>
        <begin position="262"/>
        <end position="418"/>
    </location>
</feature>
<accession>A0ABU0GFQ5</accession>
<dbReference type="PROSITE" id="PS51186">
    <property type="entry name" value="GNAT"/>
    <property type="match status" value="2"/>
</dbReference>
<reference evidence="3 4" key="1">
    <citation type="submission" date="2023-07" db="EMBL/GenBank/DDBJ databases">
        <title>Sequencing the genomes of 1000 actinobacteria strains.</title>
        <authorList>
            <person name="Klenk H.-P."/>
        </authorList>
    </citation>
    <scope>NUCLEOTIDE SEQUENCE [LARGE SCALE GENOMIC DNA]</scope>
    <source>
        <strain evidence="3 4">DSM 14785</strain>
    </source>
</reference>
<dbReference type="SUPFAM" id="SSF55729">
    <property type="entry name" value="Acyl-CoA N-acyltransferases (Nat)"/>
    <property type="match status" value="2"/>
</dbReference>
<dbReference type="PANTHER" id="PTHR13947:SF37">
    <property type="entry name" value="LD18367P"/>
    <property type="match status" value="1"/>
</dbReference>
<organism evidence="3 4">
    <name type="scientific">Cellulomonas iranensis</name>
    <dbReference type="NCBI Taxonomy" id="76862"/>
    <lineage>
        <taxon>Bacteria</taxon>
        <taxon>Bacillati</taxon>
        <taxon>Actinomycetota</taxon>
        <taxon>Actinomycetes</taxon>
        <taxon>Micrococcales</taxon>
        <taxon>Cellulomonadaceae</taxon>
        <taxon>Cellulomonas</taxon>
    </lineage>
</organism>
<dbReference type="InterPro" id="IPR050769">
    <property type="entry name" value="NAT_camello-type"/>
</dbReference>
<keyword evidence="1" id="KW-0808">Transferase</keyword>
<gene>
    <name evidence="3" type="ORF">JO380_000570</name>
</gene>
<dbReference type="RefSeq" id="WP_070320924.1">
    <property type="nucleotide sequence ID" value="NZ_JAUSVM010000001.1"/>
</dbReference>
<name>A0ABU0GFQ5_9CELL</name>